<keyword evidence="5" id="KW-0645">Protease</keyword>
<dbReference type="PANTHER" id="PTHR24252:SF7">
    <property type="entry name" value="HYALIN"/>
    <property type="match status" value="1"/>
</dbReference>
<comment type="similarity">
    <text evidence="4">Belongs to the peptidase S1 family. CLIP subfamily.</text>
</comment>
<sequence length="381" mass="42645">MFKSNFSYVLLITVLIFCVVVEFSAYQSEESDSAIFFQYPHHHHLHTFRDVFSKKDEDESCHPDGISGKCVEVKRCPPAIQEIRRRKHTFNNSTKPPSNRYSTEPSTDTSERSRLKTRKCVQVCEEYSNEVKPDISFHIIEGEDAEPKEFPHMVAIGYNSENVGEITWGCGGTLISNLYVLTAAHCIVTSDRNPPVKAKMGILKLDDTSGKGLQEFDVADIKIHPDYKRFEKLNDIALIKLNKEVKYSDYVHPACLYVKDDDPLGMVVTGWGNLQHAGNGSNILQKAKLYSVPLRECNITYLSRTTRSIMPTQLCAADNKSDTCQGDSGGPLQVQNIANSSVYSVAGITSYGLGCGSKYPGIYTRVSSYLDWIEGIVWPDS</sequence>
<evidence type="ECO:0000256" key="4">
    <source>
        <dbReference type="ARBA" id="ARBA00024195"/>
    </source>
</evidence>
<feature type="chain" id="PRO_5044780188" description="Peptidase S1 domain-containing protein" evidence="7">
    <location>
        <begin position="26"/>
        <end position="381"/>
    </location>
</feature>
<dbReference type="AlphaFoldDB" id="A0ABD2N158"/>
<dbReference type="FunFam" id="2.40.10.10:FF:000002">
    <property type="entry name" value="Transmembrane protease serine"/>
    <property type="match status" value="1"/>
</dbReference>
<evidence type="ECO:0000259" key="8">
    <source>
        <dbReference type="PROSITE" id="PS50240"/>
    </source>
</evidence>
<keyword evidence="1 7" id="KW-0732">Signal</keyword>
<dbReference type="InterPro" id="IPR009003">
    <property type="entry name" value="Peptidase_S1_PA"/>
</dbReference>
<dbReference type="PRINTS" id="PR00722">
    <property type="entry name" value="CHYMOTRYPSIN"/>
</dbReference>
<dbReference type="SUPFAM" id="SSF50494">
    <property type="entry name" value="Trypsin-like serine proteases"/>
    <property type="match status" value="1"/>
</dbReference>
<dbReference type="Pfam" id="PF00089">
    <property type="entry name" value="Trypsin"/>
    <property type="match status" value="1"/>
</dbReference>
<evidence type="ECO:0000256" key="2">
    <source>
        <dbReference type="ARBA" id="ARBA00023157"/>
    </source>
</evidence>
<keyword evidence="2" id="KW-1015">Disulfide bond</keyword>
<dbReference type="CDD" id="cd00190">
    <property type="entry name" value="Tryp_SPc"/>
    <property type="match status" value="1"/>
</dbReference>
<feature type="region of interest" description="Disordered" evidence="6">
    <location>
        <begin position="86"/>
        <end position="114"/>
    </location>
</feature>
<dbReference type="InterPro" id="IPR018114">
    <property type="entry name" value="TRYPSIN_HIS"/>
</dbReference>
<evidence type="ECO:0000256" key="1">
    <source>
        <dbReference type="ARBA" id="ARBA00022729"/>
    </source>
</evidence>
<dbReference type="InterPro" id="IPR033116">
    <property type="entry name" value="TRYPSIN_SER"/>
</dbReference>
<comment type="caution">
    <text evidence="9">The sequence shown here is derived from an EMBL/GenBank/DDBJ whole genome shotgun (WGS) entry which is preliminary data.</text>
</comment>
<reference evidence="9 10" key="1">
    <citation type="journal article" date="2021" name="BMC Biol.">
        <title>Horizontally acquired antibacterial genes associated with adaptive radiation of ladybird beetles.</title>
        <authorList>
            <person name="Li H.S."/>
            <person name="Tang X.F."/>
            <person name="Huang Y.H."/>
            <person name="Xu Z.Y."/>
            <person name="Chen M.L."/>
            <person name="Du X.Y."/>
            <person name="Qiu B.Y."/>
            <person name="Chen P.T."/>
            <person name="Zhang W."/>
            <person name="Slipinski A."/>
            <person name="Escalona H.E."/>
            <person name="Waterhouse R.M."/>
            <person name="Zwick A."/>
            <person name="Pang H."/>
        </authorList>
    </citation>
    <scope>NUCLEOTIDE SEQUENCE [LARGE SCALE GENOMIC DNA]</scope>
    <source>
        <strain evidence="9">SYSU2018</strain>
    </source>
</reference>
<organism evidence="9 10">
    <name type="scientific">Cryptolaemus montrouzieri</name>
    <dbReference type="NCBI Taxonomy" id="559131"/>
    <lineage>
        <taxon>Eukaryota</taxon>
        <taxon>Metazoa</taxon>
        <taxon>Ecdysozoa</taxon>
        <taxon>Arthropoda</taxon>
        <taxon>Hexapoda</taxon>
        <taxon>Insecta</taxon>
        <taxon>Pterygota</taxon>
        <taxon>Neoptera</taxon>
        <taxon>Endopterygota</taxon>
        <taxon>Coleoptera</taxon>
        <taxon>Polyphaga</taxon>
        <taxon>Cucujiformia</taxon>
        <taxon>Coccinelloidea</taxon>
        <taxon>Coccinellidae</taxon>
        <taxon>Scymninae</taxon>
        <taxon>Scymnini</taxon>
        <taxon>Cryptolaemus</taxon>
    </lineage>
</organism>
<accession>A0ABD2N158</accession>
<dbReference type="InterPro" id="IPR043504">
    <property type="entry name" value="Peptidase_S1_PA_chymotrypsin"/>
</dbReference>
<protein>
    <recommendedName>
        <fullName evidence="8">Peptidase S1 domain-containing protein</fullName>
    </recommendedName>
</protein>
<dbReference type="PROSITE" id="PS00135">
    <property type="entry name" value="TRYPSIN_SER"/>
    <property type="match status" value="1"/>
</dbReference>
<dbReference type="GO" id="GO:0006508">
    <property type="term" value="P:proteolysis"/>
    <property type="evidence" value="ECO:0007669"/>
    <property type="project" value="UniProtKB-KW"/>
</dbReference>
<feature type="compositionally biased region" description="Polar residues" evidence="6">
    <location>
        <begin position="90"/>
        <end position="108"/>
    </location>
</feature>
<dbReference type="PROSITE" id="PS00134">
    <property type="entry name" value="TRYPSIN_HIS"/>
    <property type="match status" value="1"/>
</dbReference>
<evidence type="ECO:0000256" key="7">
    <source>
        <dbReference type="SAM" id="SignalP"/>
    </source>
</evidence>
<dbReference type="FunFam" id="2.40.10.10:FF:000028">
    <property type="entry name" value="Serine protease easter"/>
    <property type="match status" value="1"/>
</dbReference>
<dbReference type="InterPro" id="IPR001254">
    <property type="entry name" value="Trypsin_dom"/>
</dbReference>
<proteinExistence type="inferred from homology"/>
<keyword evidence="5" id="KW-0378">Hydrolase</keyword>
<evidence type="ECO:0000256" key="3">
    <source>
        <dbReference type="ARBA" id="ARBA00023180"/>
    </source>
</evidence>
<dbReference type="SMART" id="SM00020">
    <property type="entry name" value="Tryp_SPc"/>
    <property type="match status" value="1"/>
</dbReference>
<name>A0ABD2N158_9CUCU</name>
<keyword evidence="10" id="KW-1185">Reference proteome</keyword>
<dbReference type="InterPro" id="IPR001314">
    <property type="entry name" value="Peptidase_S1A"/>
</dbReference>
<feature type="signal peptide" evidence="7">
    <location>
        <begin position="1"/>
        <end position="25"/>
    </location>
</feature>
<dbReference type="EMBL" id="JABFTP020000062">
    <property type="protein sequence ID" value="KAL3272438.1"/>
    <property type="molecule type" value="Genomic_DNA"/>
</dbReference>
<gene>
    <name evidence="9" type="ORF">HHI36_013919</name>
</gene>
<evidence type="ECO:0000313" key="10">
    <source>
        <dbReference type="Proteomes" id="UP001516400"/>
    </source>
</evidence>
<dbReference type="PANTHER" id="PTHR24252">
    <property type="entry name" value="ACROSIN-RELATED"/>
    <property type="match status" value="1"/>
</dbReference>
<evidence type="ECO:0000313" key="9">
    <source>
        <dbReference type="EMBL" id="KAL3272438.1"/>
    </source>
</evidence>
<keyword evidence="3" id="KW-0325">Glycoprotein</keyword>
<dbReference type="GO" id="GO:0008236">
    <property type="term" value="F:serine-type peptidase activity"/>
    <property type="evidence" value="ECO:0007669"/>
    <property type="project" value="UniProtKB-KW"/>
</dbReference>
<keyword evidence="5" id="KW-0720">Serine protease</keyword>
<dbReference type="Proteomes" id="UP001516400">
    <property type="component" value="Unassembled WGS sequence"/>
</dbReference>
<evidence type="ECO:0000256" key="6">
    <source>
        <dbReference type="SAM" id="MobiDB-lite"/>
    </source>
</evidence>
<dbReference type="PROSITE" id="PS50240">
    <property type="entry name" value="TRYPSIN_DOM"/>
    <property type="match status" value="1"/>
</dbReference>
<feature type="domain" description="Peptidase S1" evidence="8">
    <location>
        <begin position="139"/>
        <end position="378"/>
    </location>
</feature>
<evidence type="ECO:0000256" key="5">
    <source>
        <dbReference type="RuleBase" id="RU363034"/>
    </source>
</evidence>
<dbReference type="Gene3D" id="2.40.10.10">
    <property type="entry name" value="Trypsin-like serine proteases"/>
    <property type="match status" value="2"/>
</dbReference>